<evidence type="ECO:0000256" key="2">
    <source>
        <dbReference type="ARBA" id="ARBA00023125"/>
    </source>
</evidence>
<organism evidence="5 6">
    <name type="scientific">Rhodovulum sulfidophilum</name>
    <name type="common">Rhodobacter sulfidophilus</name>
    <dbReference type="NCBI Taxonomy" id="35806"/>
    <lineage>
        <taxon>Bacteria</taxon>
        <taxon>Pseudomonadati</taxon>
        <taxon>Pseudomonadota</taxon>
        <taxon>Alphaproteobacteria</taxon>
        <taxon>Rhodobacterales</taxon>
        <taxon>Paracoccaceae</taxon>
        <taxon>Rhodovulum</taxon>
    </lineage>
</organism>
<dbReference type="AlphaFoldDB" id="A0A2W5NCY2"/>
<accession>A0A2W5NCY2</accession>
<dbReference type="GO" id="GO:0003677">
    <property type="term" value="F:DNA binding"/>
    <property type="evidence" value="ECO:0007669"/>
    <property type="project" value="UniProtKB-KW"/>
</dbReference>
<dbReference type="GO" id="GO:0006950">
    <property type="term" value="P:response to stress"/>
    <property type="evidence" value="ECO:0007669"/>
    <property type="project" value="TreeGrafter"/>
</dbReference>
<gene>
    <name evidence="5" type="ORF">DI556_07365</name>
</gene>
<dbReference type="InterPro" id="IPR023187">
    <property type="entry name" value="Tscrpt_reg_MarR-type_CS"/>
</dbReference>
<keyword evidence="3" id="KW-0804">Transcription</keyword>
<dbReference type="InterPro" id="IPR036390">
    <property type="entry name" value="WH_DNA-bd_sf"/>
</dbReference>
<dbReference type="Pfam" id="PF01047">
    <property type="entry name" value="MarR"/>
    <property type="match status" value="1"/>
</dbReference>
<evidence type="ECO:0000313" key="6">
    <source>
        <dbReference type="Proteomes" id="UP000249185"/>
    </source>
</evidence>
<evidence type="ECO:0000313" key="5">
    <source>
        <dbReference type="EMBL" id="PZQ50368.1"/>
    </source>
</evidence>
<evidence type="ECO:0000256" key="3">
    <source>
        <dbReference type="ARBA" id="ARBA00023163"/>
    </source>
</evidence>
<keyword evidence="1" id="KW-0805">Transcription regulation</keyword>
<dbReference type="InterPro" id="IPR036388">
    <property type="entry name" value="WH-like_DNA-bd_sf"/>
</dbReference>
<comment type="caution">
    <text evidence="5">The sequence shown here is derived from an EMBL/GenBank/DDBJ whole genome shotgun (WGS) entry which is preliminary data.</text>
</comment>
<dbReference type="PRINTS" id="PR00598">
    <property type="entry name" value="HTHMARR"/>
</dbReference>
<dbReference type="PANTHER" id="PTHR33164:SF43">
    <property type="entry name" value="HTH-TYPE TRANSCRIPTIONAL REPRESSOR YETL"/>
    <property type="match status" value="1"/>
</dbReference>
<dbReference type="PROSITE" id="PS01117">
    <property type="entry name" value="HTH_MARR_1"/>
    <property type="match status" value="1"/>
</dbReference>
<dbReference type="SUPFAM" id="SSF46785">
    <property type="entry name" value="Winged helix' DNA-binding domain"/>
    <property type="match status" value="1"/>
</dbReference>
<dbReference type="GO" id="GO:0003700">
    <property type="term" value="F:DNA-binding transcription factor activity"/>
    <property type="evidence" value="ECO:0007669"/>
    <property type="project" value="InterPro"/>
</dbReference>
<dbReference type="Proteomes" id="UP000249185">
    <property type="component" value="Unassembled WGS sequence"/>
</dbReference>
<proteinExistence type="predicted"/>
<evidence type="ECO:0000256" key="1">
    <source>
        <dbReference type="ARBA" id="ARBA00023015"/>
    </source>
</evidence>
<dbReference type="EMBL" id="QFPW01000004">
    <property type="protein sequence ID" value="PZQ50368.1"/>
    <property type="molecule type" value="Genomic_DNA"/>
</dbReference>
<dbReference type="Gene3D" id="1.10.10.10">
    <property type="entry name" value="Winged helix-like DNA-binding domain superfamily/Winged helix DNA-binding domain"/>
    <property type="match status" value="1"/>
</dbReference>
<name>A0A2W5NCY2_RHOSU</name>
<dbReference type="InterPro" id="IPR000835">
    <property type="entry name" value="HTH_MarR-typ"/>
</dbReference>
<dbReference type="SMART" id="SM00347">
    <property type="entry name" value="HTH_MARR"/>
    <property type="match status" value="1"/>
</dbReference>
<dbReference type="InterPro" id="IPR039422">
    <property type="entry name" value="MarR/SlyA-like"/>
</dbReference>
<dbReference type="PROSITE" id="PS50995">
    <property type="entry name" value="HTH_MARR_2"/>
    <property type="match status" value="1"/>
</dbReference>
<reference evidence="5 6" key="1">
    <citation type="submission" date="2017-08" db="EMBL/GenBank/DDBJ databases">
        <title>Infants hospitalized years apart are colonized by the same room-sourced microbial strains.</title>
        <authorList>
            <person name="Brooks B."/>
            <person name="Olm M.R."/>
            <person name="Firek B.A."/>
            <person name="Baker R."/>
            <person name="Thomas B.C."/>
            <person name="Morowitz M.J."/>
            <person name="Banfield J.F."/>
        </authorList>
    </citation>
    <scope>NUCLEOTIDE SEQUENCE [LARGE SCALE GENOMIC DNA]</scope>
    <source>
        <strain evidence="5">S2_005_002_R2_34</strain>
    </source>
</reference>
<sequence>MAGESGDLRGLNFAIGDLARLIRAEFERRIAEAGLPITPSEARVLAHVAHAGSARQNVLAERLGLAPMSLTGFLDRLEAAGLVARETDPDDRRAKRVVATAAAAEVLAATARIGAEIRAAARGGIDEADWRRFYETALAASGNLARARAEIADATRGAA</sequence>
<keyword evidence="2" id="KW-0238">DNA-binding</keyword>
<dbReference type="PANTHER" id="PTHR33164">
    <property type="entry name" value="TRANSCRIPTIONAL REGULATOR, MARR FAMILY"/>
    <property type="match status" value="1"/>
</dbReference>
<protein>
    <submittedName>
        <fullName evidence="5">MarR family transcriptional regulator</fullName>
    </submittedName>
</protein>
<evidence type="ECO:0000259" key="4">
    <source>
        <dbReference type="PROSITE" id="PS50995"/>
    </source>
</evidence>
<feature type="domain" description="HTH marR-type" evidence="4">
    <location>
        <begin position="8"/>
        <end position="153"/>
    </location>
</feature>